<keyword evidence="5" id="KW-1185">Reference proteome</keyword>
<dbReference type="GO" id="GO:0005200">
    <property type="term" value="F:structural constituent of cytoskeleton"/>
    <property type="evidence" value="ECO:0007669"/>
    <property type="project" value="TreeGrafter"/>
</dbReference>
<evidence type="ECO:0000259" key="4">
    <source>
        <dbReference type="PROSITE" id="PS51842"/>
    </source>
</evidence>
<dbReference type="Pfam" id="PF00038">
    <property type="entry name" value="Filament"/>
    <property type="match status" value="1"/>
</dbReference>
<name>A0A915KQF9_ROMCU</name>
<protein>
    <submittedName>
        <fullName evidence="6">IF rod domain-containing protein</fullName>
    </submittedName>
</protein>
<dbReference type="Proteomes" id="UP000887565">
    <property type="component" value="Unplaced"/>
</dbReference>
<dbReference type="GO" id="GO:0007097">
    <property type="term" value="P:nuclear migration"/>
    <property type="evidence" value="ECO:0007669"/>
    <property type="project" value="TreeGrafter"/>
</dbReference>
<proteinExistence type="predicted"/>
<dbReference type="FunFam" id="1.20.5.1160:FF:000023">
    <property type="entry name" value="Intermediate filament protein ifa-1"/>
    <property type="match status" value="1"/>
</dbReference>
<dbReference type="PANTHER" id="PTHR45721:SF12">
    <property type="entry name" value="INTERMEDIATE FILAMENT PROTEIN IFA-1"/>
    <property type="match status" value="1"/>
</dbReference>
<dbReference type="GO" id="GO:0051664">
    <property type="term" value="P:nuclear pore localization"/>
    <property type="evidence" value="ECO:0007669"/>
    <property type="project" value="TreeGrafter"/>
</dbReference>
<evidence type="ECO:0000256" key="1">
    <source>
        <dbReference type="ARBA" id="ARBA00022754"/>
    </source>
</evidence>
<dbReference type="InterPro" id="IPR039008">
    <property type="entry name" value="IF_rod_dom"/>
</dbReference>
<evidence type="ECO:0000313" key="5">
    <source>
        <dbReference type="Proteomes" id="UP000887565"/>
    </source>
</evidence>
<reference evidence="6" key="1">
    <citation type="submission" date="2022-11" db="UniProtKB">
        <authorList>
            <consortium name="WormBaseParasite"/>
        </authorList>
    </citation>
    <scope>IDENTIFICATION</scope>
</reference>
<keyword evidence="1" id="KW-0403">Intermediate filament</keyword>
<dbReference type="Gene3D" id="1.20.5.1160">
    <property type="entry name" value="Vasodilator-stimulated phosphoprotein"/>
    <property type="match status" value="1"/>
</dbReference>
<dbReference type="GO" id="GO:0005652">
    <property type="term" value="C:nuclear lamina"/>
    <property type="evidence" value="ECO:0007669"/>
    <property type="project" value="TreeGrafter"/>
</dbReference>
<dbReference type="SUPFAM" id="SSF64593">
    <property type="entry name" value="Intermediate filament protein, coiled coil region"/>
    <property type="match status" value="1"/>
</dbReference>
<evidence type="ECO:0000313" key="6">
    <source>
        <dbReference type="WBParaSite" id="nRc.2.0.1.t41122-RA"/>
    </source>
</evidence>
<feature type="domain" description="IF rod" evidence="4">
    <location>
        <begin position="68"/>
        <end position="156"/>
    </location>
</feature>
<dbReference type="WBParaSite" id="nRc.2.0.1.t41122-RA">
    <property type="protein sequence ID" value="nRc.2.0.1.t41122-RA"/>
    <property type="gene ID" value="nRc.2.0.1.g41122"/>
</dbReference>
<dbReference type="GO" id="GO:0005882">
    <property type="term" value="C:intermediate filament"/>
    <property type="evidence" value="ECO:0007669"/>
    <property type="project" value="UniProtKB-KW"/>
</dbReference>
<evidence type="ECO:0000256" key="2">
    <source>
        <dbReference type="ARBA" id="ARBA00023054"/>
    </source>
</evidence>
<dbReference type="AlphaFoldDB" id="A0A915KQF9"/>
<keyword evidence="2 3" id="KW-0175">Coiled coil</keyword>
<organism evidence="5 6">
    <name type="scientific">Romanomermis culicivorax</name>
    <name type="common">Nematode worm</name>
    <dbReference type="NCBI Taxonomy" id="13658"/>
    <lineage>
        <taxon>Eukaryota</taxon>
        <taxon>Metazoa</taxon>
        <taxon>Ecdysozoa</taxon>
        <taxon>Nematoda</taxon>
        <taxon>Enoplea</taxon>
        <taxon>Dorylaimia</taxon>
        <taxon>Mermithida</taxon>
        <taxon>Mermithoidea</taxon>
        <taxon>Mermithidae</taxon>
        <taxon>Romanomermis</taxon>
    </lineage>
</organism>
<dbReference type="PROSITE" id="PS51842">
    <property type="entry name" value="IF_ROD_2"/>
    <property type="match status" value="1"/>
</dbReference>
<dbReference type="OMA" id="VPLRYER"/>
<sequence length="156" mass="17366">MCEIFPHFRSSISARAGYVRPSPMSAMSPGGGRVLKIVTEMGSHSVSGFSPAFGSGAASAILESREREKKEMQDLNDRLAGYIEKVRFLEAQNRKLGADLESLRSRWGKDTSSIKNMYEGELLEARKLIDETSKSKAGLEGQIGRLQQELAEWRRK</sequence>
<dbReference type="PANTHER" id="PTHR45721">
    <property type="entry name" value="LAMIN DM0-RELATED"/>
    <property type="match status" value="1"/>
</dbReference>
<dbReference type="GO" id="GO:0090435">
    <property type="term" value="P:protein localization to nuclear envelope"/>
    <property type="evidence" value="ECO:0007669"/>
    <property type="project" value="TreeGrafter"/>
</dbReference>
<evidence type="ECO:0000256" key="3">
    <source>
        <dbReference type="SAM" id="Coils"/>
    </source>
</evidence>
<dbReference type="GO" id="GO:0006998">
    <property type="term" value="P:nuclear envelope organization"/>
    <property type="evidence" value="ECO:0007669"/>
    <property type="project" value="TreeGrafter"/>
</dbReference>
<accession>A0A915KQF9</accession>
<feature type="coiled-coil region" evidence="3">
    <location>
        <begin position="58"/>
        <end position="156"/>
    </location>
</feature>
<dbReference type="GO" id="GO:0031507">
    <property type="term" value="P:heterochromatin formation"/>
    <property type="evidence" value="ECO:0007669"/>
    <property type="project" value="TreeGrafter"/>
</dbReference>